<feature type="transmembrane region" description="Helical" evidence="1">
    <location>
        <begin position="147"/>
        <end position="164"/>
    </location>
</feature>
<keyword evidence="1" id="KW-0812">Transmembrane</keyword>
<evidence type="ECO:0000313" key="3">
    <source>
        <dbReference type="Proteomes" id="UP001432027"/>
    </source>
</evidence>
<evidence type="ECO:0008006" key="4">
    <source>
        <dbReference type="Google" id="ProtNLM"/>
    </source>
</evidence>
<keyword evidence="3" id="KW-1185">Reference proteome</keyword>
<dbReference type="Proteomes" id="UP001432027">
    <property type="component" value="Unassembled WGS sequence"/>
</dbReference>
<gene>
    <name evidence="2" type="ORF">PENTCL1PPCAC_7559</name>
</gene>
<comment type="caution">
    <text evidence="2">The sequence shown here is derived from an EMBL/GenBank/DDBJ whole genome shotgun (WGS) entry which is preliminary data.</text>
</comment>
<feature type="transmembrane region" description="Helical" evidence="1">
    <location>
        <begin position="176"/>
        <end position="196"/>
    </location>
</feature>
<dbReference type="AlphaFoldDB" id="A0AAV5SR88"/>
<name>A0AAV5SR88_9BILA</name>
<protein>
    <recommendedName>
        <fullName evidence="4">Transmembrane protein</fullName>
    </recommendedName>
</protein>
<proteinExistence type="predicted"/>
<reference evidence="2" key="1">
    <citation type="submission" date="2023-10" db="EMBL/GenBank/DDBJ databases">
        <title>Genome assembly of Pristionchus species.</title>
        <authorList>
            <person name="Yoshida K."/>
            <person name="Sommer R.J."/>
        </authorList>
    </citation>
    <scope>NUCLEOTIDE SEQUENCE</scope>
    <source>
        <strain evidence="2">RS0144</strain>
    </source>
</reference>
<feature type="transmembrane region" description="Helical" evidence="1">
    <location>
        <begin position="79"/>
        <end position="103"/>
    </location>
</feature>
<feature type="transmembrane region" description="Helical" evidence="1">
    <location>
        <begin position="115"/>
        <end position="135"/>
    </location>
</feature>
<evidence type="ECO:0000256" key="1">
    <source>
        <dbReference type="SAM" id="Phobius"/>
    </source>
</evidence>
<dbReference type="EMBL" id="BTSX01000002">
    <property type="protein sequence ID" value="GMS85384.1"/>
    <property type="molecule type" value="Genomic_DNA"/>
</dbReference>
<keyword evidence="1" id="KW-0472">Membrane</keyword>
<sequence length="264" mass="31062">MNCPCCRAERRCTVTMTVKDDDVIEAKIEPIKPQPSSRRRPPIPYDVNLIPLWPPTKDKMKRFYLSCCFFWKHDRIFELAVYMMMVCLISAMQDLVDGCWALSNQCCAGQLENILYSFVRCFISLILFFGHGWIFQNATRPSVMTRMCLLNLFILSVIWAVYKISNETRTDYAFHAFRSALPEITIIIAVLLMLSCRCDDAFLRMREEKKIEEDEGWMRRRIIAELRARAEGVYMPMLVSEGESRRLKKEYIRTQTPYNPINYL</sequence>
<evidence type="ECO:0000313" key="2">
    <source>
        <dbReference type="EMBL" id="GMS85384.1"/>
    </source>
</evidence>
<keyword evidence="1" id="KW-1133">Transmembrane helix</keyword>
<accession>A0AAV5SR88</accession>
<organism evidence="2 3">
    <name type="scientific">Pristionchus entomophagus</name>
    <dbReference type="NCBI Taxonomy" id="358040"/>
    <lineage>
        <taxon>Eukaryota</taxon>
        <taxon>Metazoa</taxon>
        <taxon>Ecdysozoa</taxon>
        <taxon>Nematoda</taxon>
        <taxon>Chromadorea</taxon>
        <taxon>Rhabditida</taxon>
        <taxon>Rhabditina</taxon>
        <taxon>Diplogasteromorpha</taxon>
        <taxon>Diplogasteroidea</taxon>
        <taxon>Neodiplogasteridae</taxon>
        <taxon>Pristionchus</taxon>
    </lineage>
</organism>